<dbReference type="PANTHER" id="PTHR45463">
    <property type="entry name" value="OS09G0392200 PROTEIN"/>
    <property type="match status" value="1"/>
</dbReference>
<reference evidence="3" key="1">
    <citation type="submission" date="2025-08" db="UniProtKB">
        <authorList>
            <consortium name="RefSeq"/>
        </authorList>
    </citation>
    <scope>IDENTIFICATION</scope>
</reference>
<dbReference type="Pfam" id="PF03478">
    <property type="entry name" value="Beta-prop_KIB1-4"/>
    <property type="match status" value="1"/>
</dbReference>
<protein>
    <submittedName>
        <fullName evidence="3">Uncharacterized protein LOC105034589</fullName>
    </submittedName>
</protein>
<feature type="domain" description="KIB1-4 beta-propeller" evidence="1">
    <location>
        <begin position="84"/>
        <end position="311"/>
    </location>
</feature>
<keyword evidence="2" id="KW-1185">Reference proteome</keyword>
<dbReference type="InterPro" id="IPR005174">
    <property type="entry name" value="KIB1-4_b-propeller"/>
</dbReference>
<accession>A0A6I9QF60</accession>
<evidence type="ECO:0000313" key="2">
    <source>
        <dbReference type="Proteomes" id="UP000504607"/>
    </source>
</evidence>
<gene>
    <name evidence="3" type="primary">LOC105034589</name>
</gene>
<dbReference type="PANTHER" id="PTHR45463:SF8">
    <property type="entry name" value="OS09G0392200 PROTEIN"/>
    <property type="match status" value="1"/>
</dbReference>
<dbReference type="RefSeq" id="XP_010908103.1">
    <property type="nucleotide sequence ID" value="XM_010909801.1"/>
</dbReference>
<sequence>MAKRSRASTTITSRCSNRSWSDVTEPLLYSILSRLSSNVADFYTFSGVCTAWRSIAKAFKQELLASIPPMLMLRLANSGALRFQSITDSSHHTTSLLRVKTKNCVGVSFGYLIIVDRSWRQPSVVDPFTSTTICLPKQGFRIRFAILTAPPSSPDCLLLGCGSHLEAKKCQTNAIAVCELKGSCGTVQFWPFSFRNAIFRDGRAYVLLNLSAVMVMDLVRHPTPRLTAVRHLPIPARLSYLMLTEAGGDLLLVSKDLRGRISMEAHPLDLKRRGWVRLTSLGGRALFLSYNRCAAAENPAEWEGEDCIYMVSGNTVVR</sequence>
<dbReference type="Proteomes" id="UP000504607">
    <property type="component" value="Unplaced"/>
</dbReference>
<evidence type="ECO:0000259" key="1">
    <source>
        <dbReference type="Pfam" id="PF03478"/>
    </source>
</evidence>
<name>A0A6I9QF60_ELAGV</name>
<dbReference type="SUPFAM" id="SSF81383">
    <property type="entry name" value="F-box domain"/>
    <property type="match status" value="1"/>
</dbReference>
<evidence type="ECO:0000313" key="3">
    <source>
        <dbReference type="RefSeq" id="XP_010908103.1"/>
    </source>
</evidence>
<dbReference type="InParanoid" id="A0A6I9QF60"/>
<dbReference type="InterPro" id="IPR036047">
    <property type="entry name" value="F-box-like_dom_sf"/>
</dbReference>
<organism evidence="2 3">
    <name type="scientific">Elaeis guineensis var. tenera</name>
    <name type="common">Oil palm</name>
    <dbReference type="NCBI Taxonomy" id="51953"/>
    <lineage>
        <taxon>Eukaryota</taxon>
        <taxon>Viridiplantae</taxon>
        <taxon>Streptophyta</taxon>
        <taxon>Embryophyta</taxon>
        <taxon>Tracheophyta</taxon>
        <taxon>Spermatophyta</taxon>
        <taxon>Magnoliopsida</taxon>
        <taxon>Liliopsida</taxon>
        <taxon>Arecaceae</taxon>
        <taxon>Arecoideae</taxon>
        <taxon>Cocoseae</taxon>
        <taxon>Elaeidinae</taxon>
        <taxon>Elaeis</taxon>
    </lineage>
</organism>
<dbReference type="AlphaFoldDB" id="A0A6I9QF60"/>
<proteinExistence type="predicted"/>
<dbReference type="OrthoDB" id="642536at2759"/>